<keyword evidence="3" id="KW-0282">Flagellum</keyword>
<organism evidence="3 4">
    <name type="scientific">Tumebacillus lipolyticus</name>
    <dbReference type="NCBI Taxonomy" id="1280370"/>
    <lineage>
        <taxon>Bacteria</taxon>
        <taxon>Bacillati</taxon>
        <taxon>Bacillota</taxon>
        <taxon>Bacilli</taxon>
        <taxon>Bacillales</taxon>
        <taxon>Alicyclobacillaceae</taxon>
        <taxon>Tumebacillus</taxon>
    </lineage>
</organism>
<keyword evidence="3" id="KW-0969">Cilium</keyword>
<dbReference type="Gene3D" id="2.40.10.220">
    <property type="entry name" value="predicted glycosyltransferase like domains"/>
    <property type="match status" value="1"/>
</dbReference>
<sequence length="224" mass="25778">MAYPVIGQTISLSIAEGYFMGRYQARVQDMEREHIFIDMPLKPGAKIPTILPSGQVVLVQYRAIDGAQCTFQTQVTGRDIRQIPLLSLQKPDYSQVHRHQRREFLRVPISATFHLVFVNSENKEIVHADGIGHDISGGGVTFRVHKDLPIHRDDIIGFRFLLPLEGKSQEVVGKARVIRVAPVDHYDRKLISLKFYELQEPDRQAIIQYSFKRQIEMREKGVFR</sequence>
<name>A0ABW4ZSN3_9BACL</name>
<keyword evidence="4" id="KW-1185">Reference proteome</keyword>
<evidence type="ECO:0000313" key="4">
    <source>
        <dbReference type="Proteomes" id="UP001597343"/>
    </source>
</evidence>
<reference evidence="4" key="1">
    <citation type="journal article" date="2019" name="Int. J. Syst. Evol. Microbiol.">
        <title>The Global Catalogue of Microorganisms (GCM) 10K type strain sequencing project: providing services to taxonomists for standard genome sequencing and annotation.</title>
        <authorList>
            <consortium name="The Broad Institute Genomics Platform"/>
            <consortium name="The Broad Institute Genome Sequencing Center for Infectious Disease"/>
            <person name="Wu L."/>
            <person name="Ma J."/>
        </authorList>
    </citation>
    <scope>NUCLEOTIDE SEQUENCE [LARGE SCALE GENOMIC DNA]</scope>
    <source>
        <strain evidence="4">CGMCC 1.13574</strain>
    </source>
</reference>
<gene>
    <name evidence="3" type="ORF">ACFSOY_01665</name>
</gene>
<accession>A0ABW4ZSN3</accession>
<protein>
    <submittedName>
        <fullName evidence="3">Flagellar brake protein</fullName>
    </submittedName>
</protein>
<proteinExistence type="predicted"/>
<dbReference type="InterPro" id="IPR009926">
    <property type="entry name" value="T3SS_YcgR_PilZN"/>
</dbReference>
<comment type="caution">
    <text evidence="3">The sequence shown here is derived from an EMBL/GenBank/DDBJ whole genome shotgun (WGS) entry which is preliminary data.</text>
</comment>
<evidence type="ECO:0000259" key="1">
    <source>
        <dbReference type="Pfam" id="PF07238"/>
    </source>
</evidence>
<dbReference type="InterPro" id="IPR009875">
    <property type="entry name" value="PilZ_domain"/>
</dbReference>
<feature type="domain" description="PilZ" evidence="1">
    <location>
        <begin position="100"/>
        <end position="211"/>
    </location>
</feature>
<dbReference type="Pfam" id="PF07238">
    <property type="entry name" value="PilZ"/>
    <property type="match status" value="1"/>
</dbReference>
<dbReference type="EMBL" id="JBHUIO010000002">
    <property type="protein sequence ID" value="MFD2168724.1"/>
    <property type="molecule type" value="Genomic_DNA"/>
</dbReference>
<keyword evidence="3" id="KW-0966">Cell projection</keyword>
<dbReference type="Pfam" id="PF12945">
    <property type="entry name" value="PilZNR"/>
    <property type="match status" value="1"/>
</dbReference>
<dbReference type="Proteomes" id="UP001597343">
    <property type="component" value="Unassembled WGS sequence"/>
</dbReference>
<evidence type="ECO:0000259" key="2">
    <source>
        <dbReference type="Pfam" id="PF12945"/>
    </source>
</evidence>
<feature type="domain" description="Type III secretion system flagellar brake protein YcgR PilZN" evidence="2">
    <location>
        <begin position="6"/>
        <end position="91"/>
    </location>
</feature>
<evidence type="ECO:0000313" key="3">
    <source>
        <dbReference type="EMBL" id="MFD2168724.1"/>
    </source>
</evidence>
<dbReference type="RefSeq" id="WP_386043697.1">
    <property type="nucleotide sequence ID" value="NZ_JBHUIO010000002.1"/>
</dbReference>